<evidence type="ECO:0000313" key="5">
    <source>
        <dbReference type="Proteomes" id="UP000271974"/>
    </source>
</evidence>
<evidence type="ECO:0000256" key="1">
    <source>
        <dbReference type="ARBA" id="ARBA00022603"/>
    </source>
</evidence>
<name>A0A3S1ASZ8_ELYCH</name>
<dbReference type="Proteomes" id="UP000271974">
    <property type="component" value="Unassembled WGS sequence"/>
</dbReference>
<evidence type="ECO:0000259" key="3">
    <source>
        <dbReference type="Pfam" id="PF13649"/>
    </source>
</evidence>
<dbReference type="AlphaFoldDB" id="A0A3S1ASZ8"/>
<dbReference type="PANTHER" id="PTHR44942">
    <property type="entry name" value="METHYLTRANSF_11 DOMAIN-CONTAINING PROTEIN"/>
    <property type="match status" value="1"/>
</dbReference>
<dbReference type="CDD" id="cd02440">
    <property type="entry name" value="AdoMet_MTases"/>
    <property type="match status" value="1"/>
</dbReference>
<dbReference type="InterPro" id="IPR041698">
    <property type="entry name" value="Methyltransf_25"/>
</dbReference>
<accession>A0A3S1ASZ8</accession>
<gene>
    <name evidence="4" type="ORF">EGW08_020949</name>
</gene>
<reference evidence="4 5" key="1">
    <citation type="submission" date="2019-01" db="EMBL/GenBank/DDBJ databases">
        <title>A draft genome assembly of the solar-powered sea slug Elysia chlorotica.</title>
        <authorList>
            <person name="Cai H."/>
            <person name="Li Q."/>
            <person name="Fang X."/>
            <person name="Li J."/>
            <person name="Curtis N.E."/>
            <person name="Altenburger A."/>
            <person name="Shibata T."/>
            <person name="Feng M."/>
            <person name="Maeda T."/>
            <person name="Schwartz J.A."/>
            <person name="Shigenobu S."/>
            <person name="Lundholm N."/>
            <person name="Nishiyama T."/>
            <person name="Yang H."/>
            <person name="Hasebe M."/>
            <person name="Li S."/>
            <person name="Pierce S.K."/>
            <person name="Wang J."/>
        </authorList>
    </citation>
    <scope>NUCLEOTIDE SEQUENCE [LARGE SCALE GENOMIC DNA]</scope>
    <source>
        <strain evidence="4">EC2010</strain>
        <tissue evidence="4">Whole organism of an adult</tissue>
    </source>
</reference>
<dbReference type="STRING" id="188477.A0A3S1ASZ8"/>
<organism evidence="4 5">
    <name type="scientific">Elysia chlorotica</name>
    <name type="common">Eastern emerald elysia</name>
    <name type="synonym">Sea slug</name>
    <dbReference type="NCBI Taxonomy" id="188477"/>
    <lineage>
        <taxon>Eukaryota</taxon>
        <taxon>Metazoa</taxon>
        <taxon>Spiralia</taxon>
        <taxon>Lophotrochozoa</taxon>
        <taxon>Mollusca</taxon>
        <taxon>Gastropoda</taxon>
        <taxon>Heterobranchia</taxon>
        <taxon>Euthyneura</taxon>
        <taxon>Panpulmonata</taxon>
        <taxon>Sacoglossa</taxon>
        <taxon>Placobranchoidea</taxon>
        <taxon>Plakobranchidae</taxon>
        <taxon>Elysia</taxon>
    </lineage>
</organism>
<dbReference type="Pfam" id="PF13649">
    <property type="entry name" value="Methyltransf_25"/>
    <property type="match status" value="1"/>
</dbReference>
<dbReference type="GO" id="GO:0008168">
    <property type="term" value="F:methyltransferase activity"/>
    <property type="evidence" value="ECO:0007669"/>
    <property type="project" value="UniProtKB-KW"/>
</dbReference>
<keyword evidence="2" id="KW-0808">Transferase</keyword>
<feature type="domain" description="Methyltransferase" evidence="3">
    <location>
        <begin position="65"/>
        <end position="137"/>
    </location>
</feature>
<dbReference type="InterPro" id="IPR051052">
    <property type="entry name" value="Diverse_substrate_MTase"/>
</dbReference>
<comment type="caution">
    <text evidence="4">The sequence shown here is derived from an EMBL/GenBank/DDBJ whole genome shotgun (WGS) entry which is preliminary data.</text>
</comment>
<dbReference type="PANTHER" id="PTHR44942:SF4">
    <property type="entry name" value="METHYLTRANSFERASE TYPE 11 DOMAIN-CONTAINING PROTEIN"/>
    <property type="match status" value="1"/>
</dbReference>
<dbReference type="Gene3D" id="3.40.50.150">
    <property type="entry name" value="Vaccinia Virus protein VP39"/>
    <property type="match status" value="1"/>
</dbReference>
<dbReference type="SUPFAM" id="SSF53335">
    <property type="entry name" value="S-adenosyl-L-methionine-dependent methyltransferases"/>
    <property type="match status" value="1"/>
</dbReference>
<dbReference type="EMBL" id="RQTK01001238">
    <property type="protein sequence ID" value="RUS71292.1"/>
    <property type="molecule type" value="Genomic_DNA"/>
</dbReference>
<evidence type="ECO:0000313" key="4">
    <source>
        <dbReference type="EMBL" id="RUS71292.1"/>
    </source>
</evidence>
<dbReference type="InterPro" id="IPR029063">
    <property type="entry name" value="SAM-dependent_MTases_sf"/>
</dbReference>
<evidence type="ECO:0000256" key="2">
    <source>
        <dbReference type="ARBA" id="ARBA00022679"/>
    </source>
</evidence>
<sequence>MSVSVDEWLKQQGTTMRRGVDTSQMFVDKEQSESYAKYRMKYCDQVYQFIVDYCRETSPDLDLCVDCGCGPGQSTLGFAKYFKKVVGVDISEVQISNAPKHDNVEFKVGSAEKLPFIESGSVDLWSSAQSFNYMPEKE</sequence>
<proteinExistence type="predicted"/>
<dbReference type="OrthoDB" id="506498at2759"/>
<dbReference type="GO" id="GO:0032259">
    <property type="term" value="P:methylation"/>
    <property type="evidence" value="ECO:0007669"/>
    <property type="project" value="UniProtKB-KW"/>
</dbReference>
<keyword evidence="5" id="KW-1185">Reference proteome</keyword>
<keyword evidence="1" id="KW-0489">Methyltransferase</keyword>
<protein>
    <recommendedName>
        <fullName evidence="3">Methyltransferase domain-containing protein</fullName>
    </recommendedName>
</protein>